<feature type="compositionally biased region" description="Low complexity" evidence="1">
    <location>
        <begin position="366"/>
        <end position="379"/>
    </location>
</feature>
<protein>
    <submittedName>
        <fullName evidence="2">Uncharacterized protein</fullName>
    </submittedName>
</protein>
<keyword evidence="3" id="KW-1185">Reference proteome</keyword>
<name>A0ABQ6MJI4_9STRA</name>
<evidence type="ECO:0000256" key="1">
    <source>
        <dbReference type="SAM" id="MobiDB-lite"/>
    </source>
</evidence>
<accession>A0ABQ6MJI4</accession>
<evidence type="ECO:0000313" key="3">
    <source>
        <dbReference type="Proteomes" id="UP001165060"/>
    </source>
</evidence>
<reference evidence="2 3" key="1">
    <citation type="journal article" date="2023" name="Commun. Biol.">
        <title>Genome analysis of Parmales, the sister group of diatoms, reveals the evolutionary specialization of diatoms from phago-mixotrophs to photoautotrophs.</title>
        <authorList>
            <person name="Ban H."/>
            <person name="Sato S."/>
            <person name="Yoshikawa S."/>
            <person name="Yamada K."/>
            <person name="Nakamura Y."/>
            <person name="Ichinomiya M."/>
            <person name="Sato N."/>
            <person name="Blanc-Mathieu R."/>
            <person name="Endo H."/>
            <person name="Kuwata A."/>
            <person name="Ogata H."/>
        </authorList>
    </citation>
    <scope>NUCLEOTIDE SEQUENCE [LARGE SCALE GENOMIC DNA]</scope>
</reference>
<feature type="compositionally biased region" description="Low complexity" evidence="1">
    <location>
        <begin position="272"/>
        <end position="328"/>
    </location>
</feature>
<organism evidence="2 3">
    <name type="scientific">Tetraparma gracilis</name>
    <dbReference type="NCBI Taxonomy" id="2962635"/>
    <lineage>
        <taxon>Eukaryota</taxon>
        <taxon>Sar</taxon>
        <taxon>Stramenopiles</taxon>
        <taxon>Ochrophyta</taxon>
        <taxon>Bolidophyceae</taxon>
        <taxon>Parmales</taxon>
        <taxon>Triparmaceae</taxon>
        <taxon>Tetraparma</taxon>
    </lineage>
</organism>
<evidence type="ECO:0000313" key="2">
    <source>
        <dbReference type="EMBL" id="GMI27028.1"/>
    </source>
</evidence>
<sequence>MDMDDLQRTLESASTALASHLRDPSHKPLPVSLLRDTTRALHAAGYGRAETTKLPIGWVLQHRRQGLGYAWKPVFVTFVIDAGEKGRLVVERQQQTLQNSVLQRLQGRRSEKLFKLLYDLPIGAVRVQYLGAEFGDDRVSVDIGGEEGEIWFKFDTFARASYFCDLVASVQMPTSPVRPTRKQPSPERVRQPDFEPPAAPVFQRAATTDAAVEDLLGLNESDDEAEGGGKGGGLKGLSLKQVIALARELGVDTSRHLERTGLEEAVEKARGRATPTATPSRPAAATPSRPAAATPSRPAAATPSRPAAATPSRPAAATPSRPAAATPRNQAATPSYPRPSPAAATPKHPSPAAATPKHPSPATLRPTPASAPAKGATSAAEARRRADFYADSIYAVVNSHMRNNWSAPPGKAPLTLPQLLVSLQSTFPPLTINATNGSRRAQLLIPAHAYYGRFVPTSDLHTTKAVRNKLRRVRFFLHPDKLPPTFGGEQRVLARVLWDIVSEAEDAYSRALEELDWAM</sequence>
<dbReference type="EMBL" id="BRYB01000289">
    <property type="protein sequence ID" value="GMI27028.1"/>
    <property type="molecule type" value="Genomic_DNA"/>
</dbReference>
<dbReference type="Proteomes" id="UP001165060">
    <property type="component" value="Unassembled WGS sequence"/>
</dbReference>
<proteinExistence type="predicted"/>
<feature type="region of interest" description="Disordered" evidence="1">
    <location>
        <begin position="262"/>
        <end position="379"/>
    </location>
</feature>
<feature type="region of interest" description="Disordered" evidence="1">
    <location>
        <begin position="174"/>
        <end position="200"/>
    </location>
</feature>
<comment type="caution">
    <text evidence="2">The sequence shown here is derived from an EMBL/GenBank/DDBJ whole genome shotgun (WGS) entry which is preliminary data.</text>
</comment>
<feature type="compositionally biased region" description="Basic and acidic residues" evidence="1">
    <location>
        <begin position="184"/>
        <end position="193"/>
    </location>
</feature>
<gene>
    <name evidence="2" type="ORF">TeGR_g12337</name>
</gene>